<gene>
    <name evidence="1" type="ORF">TSIB3V08_LOCUS9006</name>
</gene>
<dbReference type="AlphaFoldDB" id="A0A7R9B2Z5"/>
<protein>
    <submittedName>
        <fullName evidence="1">Uncharacterized protein</fullName>
    </submittedName>
</protein>
<sequence length="177" mass="19560">MSSLVLTDISQLSSDSQHLVKVCLHDSRYCVTLPPEGRETGPTGLQETLHVIINIVPRAGLCASLSERRSLEVKNDPICTNLTERANCYRGVNFLRTTDYGLGSLCGEMFSSAKPPKNNVHMGAKEFTVVLFQATHMGSKTKIFEVILEPNRTVTMMMISTVWRWGYGDVLGNPLGL</sequence>
<name>A0A7R9B2Z5_TIMSH</name>
<proteinExistence type="predicted"/>
<dbReference type="EMBL" id="OC004945">
    <property type="protein sequence ID" value="CAD7264960.1"/>
    <property type="molecule type" value="Genomic_DNA"/>
</dbReference>
<evidence type="ECO:0000313" key="1">
    <source>
        <dbReference type="EMBL" id="CAD7264960.1"/>
    </source>
</evidence>
<organism evidence="1">
    <name type="scientific">Timema shepardi</name>
    <name type="common">Walking stick</name>
    <dbReference type="NCBI Taxonomy" id="629360"/>
    <lineage>
        <taxon>Eukaryota</taxon>
        <taxon>Metazoa</taxon>
        <taxon>Ecdysozoa</taxon>
        <taxon>Arthropoda</taxon>
        <taxon>Hexapoda</taxon>
        <taxon>Insecta</taxon>
        <taxon>Pterygota</taxon>
        <taxon>Neoptera</taxon>
        <taxon>Polyneoptera</taxon>
        <taxon>Phasmatodea</taxon>
        <taxon>Timematodea</taxon>
        <taxon>Timematoidea</taxon>
        <taxon>Timematidae</taxon>
        <taxon>Timema</taxon>
    </lineage>
</organism>
<reference evidence="1" key="1">
    <citation type="submission" date="2020-11" db="EMBL/GenBank/DDBJ databases">
        <authorList>
            <person name="Tran Van P."/>
        </authorList>
    </citation>
    <scope>NUCLEOTIDE SEQUENCE</scope>
</reference>
<accession>A0A7R9B2Z5</accession>